<dbReference type="Proteomes" id="UP001057580">
    <property type="component" value="Chromosome"/>
</dbReference>
<evidence type="ECO:0000313" key="4">
    <source>
        <dbReference type="Proteomes" id="UP001057580"/>
    </source>
</evidence>
<dbReference type="EMBL" id="CP104003">
    <property type="protein sequence ID" value="UWM53638.1"/>
    <property type="molecule type" value="Genomic_DNA"/>
</dbReference>
<organism evidence="3 4">
    <name type="scientific">Salinirubellus salinus</name>
    <dbReference type="NCBI Taxonomy" id="1364945"/>
    <lineage>
        <taxon>Archaea</taxon>
        <taxon>Methanobacteriati</taxon>
        <taxon>Methanobacteriota</taxon>
        <taxon>Stenosarchaea group</taxon>
        <taxon>Halobacteria</taxon>
        <taxon>Halobacteriales</taxon>
        <taxon>Natronomonadaceae</taxon>
        <taxon>Salinirubellus</taxon>
    </lineage>
</organism>
<protein>
    <recommendedName>
        <fullName evidence="2">Peptidase S3 domain-containing protein</fullName>
    </recommendedName>
</protein>
<dbReference type="RefSeq" id="WP_260592632.1">
    <property type="nucleotide sequence ID" value="NZ_CP104003.1"/>
</dbReference>
<evidence type="ECO:0000313" key="3">
    <source>
        <dbReference type="EMBL" id="UWM53638.1"/>
    </source>
</evidence>
<name>A0A9E7R161_9EURY</name>
<feature type="region of interest" description="Disordered" evidence="1">
    <location>
        <begin position="30"/>
        <end position="49"/>
    </location>
</feature>
<feature type="domain" description="Peptidase S3" evidence="2">
    <location>
        <begin position="1"/>
        <end position="91"/>
    </location>
</feature>
<dbReference type="PROSITE" id="PS51690">
    <property type="entry name" value="ALPHAVIRUS_CP"/>
    <property type="match status" value="1"/>
</dbReference>
<proteinExistence type="predicted"/>
<dbReference type="KEGG" id="ssai:N0B31_16025"/>
<dbReference type="GO" id="GO:0006508">
    <property type="term" value="P:proteolysis"/>
    <property type="evidence" value="ECO:0007669"/>
    <property type="project" value="InterPro"/>
</dbReference>
<dbReference type="InterPro" id="IPR000930">
    <property type="entry name" value="Peptidase_S3"/>
</dbReference>
<sequence>MSSRALVAYERPDGRYDTHEARGELLGSRITTRTPFGGRDRPVEPVPTERGVDRAALAARVAFGRHEALVLVAPDYDTRTFVALPFGVPDAASGTGALVESHGPGDESWLRGWVGGFRGALAEASARGLDAGEASDLLRAEAAGFEREGRTVLRPGGS</sequence>
<dbReference type="InterPro" id="IPR046622">
    <property type="entry name" value="DUF6735"/>
</dbReference>
<dbReference type="AlphaFoldDB" id="A0A9E7R161"/>
<dbReference type="GO" id="GO:0004252">
    <property type="term" value="F:serine-type endopeptidase activity"/>
    <property type="evidence" value="ECO:0007669"/>
    <property type="project" value="InterPro"/>
</dbReference>
<dbReference type="GeneID" id="74943961"/>
<accession>A0A9E7R161</accession>
<keyword evidence="4" id="KW-1185">Reference proteome</keyword>
<evidence type="ECO:0000259" key="2">
    <source>
        <dbReference type="PROSITE" id="PS51690"/>
    </source>
</evidence>
<dbReference type="Pfam" id="PF20509">
    <property type="entry name" value="DUF6735"/>
    <property type="match status" value="1"/>
</dbReference>
<evidence type="ECO:0000256" key="1">
    <source>
        <dbReference type="SAM" id="MobiDB-lite"/>
    </source>
</evidence>
<gene>
    <name evidence="3" type="ORF">N0B31_16025</name>
</gene>
<reference evidence="3" key="1">
    <citation type="submission" date="2022-09" db="EMBL/GenBank/DDBJ databases">
        <title>Diverse halophilic archaea isolated from saline environments.</title>
        <authorList>
            <person name="Cui H.-L."/>
        </authorList>
    </citation>
    <scope>NUCLEOTIDE SEQUENCE</scope>
    <source>
        <strain evidence="3">ZS-35-S2</strain>
    </source>
</reference>